<keyword evidence="1" id="KW-0732">Signal</keyword>
<comment type="caution">
    <text evidence="2">The sequence shown here is derived from an EMBL/GenBank/DDBJ whole genome shotgun (WGS) entry which is preliminary data.</text>
</comment>
<dbReference type="Proteomes" id="UP000590412">
    <property type="component" value="Unassembled WGS sequence"/>
</dbReference>
<sequence length="175" mass="19715">MRVLKFVSFASLVAYAHSATKQLNLFTRVKGDSPLKDKFDNKPIFFQTDPSGHYYLEVAADDSGLAKRDAFSVYTYDDEEQAIYQQITNNLRANLTAEDEVLQMTFLKPLVIRLIELKSGLLDKLLSFKEIAGLFVTENVPLRGGQQSAYVVTTSGYKKIGDQKIPIDIVAREVR</sequence>
<evidence type="ECO:0000313" key="2">
    <source>
        <dbReference type="EMBL" id="KAF6048742.1"/>
    </source>
</evidence>
<gene>
    <name evidence="2" type="ORF">FOB60_004126</name>
</gene>
<evidence type="ECO:0000313" key="3">
    <source>
        <dbReference type="Proteomes" id="UP000590412"/>
    </source>
</evidence>
<dbReference type="AlphaFoldDB" id="A0A8X7NIC7"/>
<name>A0A8X7NIC7_CANPA</name>
<reference evidence="2" key="1">
    <citation type="submission" date="2020-03" db="EMBL/GenBank/DDBJ databases">
        <title>FDA dAtabase for Regulatory Grade micrObial Sequences (FDA-ARGOS): Supporting development and validation of Infectious Disease Dx tests.</title>
        <authorList>
            <person name="Campos J."/>
            <person name="Goldberg B."/>
            <person name="Tallon L."/>
            <person name="Sadzewicz L."/>
            <person name="Vavikolanu K."/>
            <person name="Mehta A."/>
            <person name="Aluvathingal J."/>
            <person name="Nadendla S."/>
            <person name="Nandy P."/>
            <person name="Geyer C."/>
            <person name="Yan Y."/>
            <person name="Sichtig H."/>
        </authorList>
    </citation>
    <scope>NUCLEOTIDE SEQUENCE [LARGE SCALE GENOMIC DNA]</scope>
    <source>
        <strain evidence="2">FDAARGOS_652</strain>
    </source>
</reference>
<feature type="signal peptide" evidence="1">
    <location>
        <begin position="1"/>
        <end position="18"/>
    </location>
</feature>
<proteinExistence type="predicted"/>
<protein>
    <submittedName>
        <fullName evidence="2">Uncharacterized protein</fullName>
    </submittedName>
</protein>
<evidence type="ECO:0000256" key="1">
    <source>
        <dbReference type="SAM" id="SignalP"/>
    </source>
</evidence>
<feature type="chain" id="PRO_5044694518" evidence="1">
    <location>
        <begin position="19"/>
        <end position="175"/>
    </location>
</feature>
<dbReference type="EMBL" id="JABWAB010000006">
    <property type="protein sequence ID" value="KAF6048742.1"/>
    <property type="molecule type" value="Genomic_DNA"/>
</dbReference>
<accession>A0A8X7NIC7</accession>
<organism evidence="2 3">
    <name type="scientific">Candida parapsilosis</name>
    <name type="common">Yeast</name>
    <dbReference type="NCBI Taxonomy" id="5480"/>
    <lineage>
        <taxon>Eukaryota</taxon>
        <taxon>Fungi</taxon>
        <taxon>Dikarya</taxon>
        <taxon>Ascomycota</taxon>
        <taxon>Saccharomycotina</taxon>
        <taxon>Pichiomycetes</taxon>
        <taxon>Debaryomycetaceae</taxon>
        <taxon>Candida/Lodderomyces clade</taxon>
        <taxon>Candida</taxon>
    </lineage>
</organism>